<feature type="transmembrane region" description="Helical" evidence="8">
    <location>
        <begin position="343"/>
        <end position="366"/>
    </location>
</feature>
<dbReference type="EMBL" id="JAERWL010000007">
    <property type="protein sequence ID" value="MBM9476414.1"/>
    <property type="molecule type" value="Genomic_DNA"/>
</dbReference>
<comment type="similarity">
    <text evidence="2">Belongs to the tellurite-resistance/dicarboxylate transporter (TDT) family.</text>
</comment>
<evidence type="ECO:0000256" key="2">
    <source>
        <dbReference type="ARBA" id="ARBA00008566"/>
    </source>
</evidence>
<gene>
    <name evidence="9" type="ORF">JL107_08180</name>
</gene>
<feature type="transmembrane region" description="Helical" evidence="8">
    <location>
        <begin position="315"/>
        <end position="337"/>
    </location>
</feature>
<dbReference type="InterPro" id="IPR004695">
    <property type="entry name" value="SLAC1/Mae1/Ssu1/TehA"/>
</dbReference>
<evidence type="ECO:0000256" key="1">
    <source>
        <dbReference type="ARBA" id="ARBA00004651"/>
    </source>
</evidence>
<dbReference type="AlphaFoldDB" id="A0A939C540"/>
<dbReference type="PANTHER" id="PTHR31686:SF1">
    <property type="entry name" value="SULFITE EFFLUX PUMP SSU1"/>
    <property type="match status" value="1"/>
</dbReference>
<feature type="transmembrane region" description="Helical" evidence="8">
    <location>
        <begin position="65"/>
        <end position="85"/>
    </location>
</feature>
<proteinExistence type="inferred from homology"/>
<dbReference type="CDD" id="cd09320">
    <property type="entry name" value="TDT_like_2"/>
    <property type="match status" value="1"/>
</dbReference>
<evidence type="ECO:0000313" key="10">
    <source>
        <dbReference type="Proteomes" id="UP000663801"/>
    </source>
</evidence>
<comment type="caution">
    <text evidence="9">The sequence shown here is derived from an EMBL/GenBank/DDBJ whole genome shotgun (WGS) entry which is preliminary data.</text>
</comment>
<keyword evidence="5 8" id="KW-0812">Transmembrane</keyword>
<dbReference type="Pfam" id="PF03595">
    <property type="entry name" value="SLAC1"/>
    <property type="match status" value="1"/>
</dbReference>
<protein>
    <submittedName>
        <fullName evidence="9">TDT family transporter</fullName>
    </submittedName>
</protein>
<evidence type="ECO:0000256" key="4">
    <source>
        <dbReference type="ARBA" id="ARBA00022475"/>
    </source>
</evidence>
<evidence type="ECO:0000313" key="9">
    <source>
        <dbReference type="EMBL" id="MBM9476414.1"/>
    </source>
</evidence>
<feature type="transmembrane region" description="Helical" evidence="8">
    <location>
        <begin position="34"/>
        <end position="53"/>
    </location>
</feature>
<dbReference type="InterPro" id="IPR038665">
    <property type="entry name" value="Voltage-dep_anion_channel_sf"/>
</dbReference>
<evidence type="ECO:0000256" key="3">
    <source>
        <dbReference type="ARBA" id="ARBA00022448"/>
    </source>
</evidence>
<feature type="transmembrane region" description="Helical" evidence="8">
    <location>
        <begin position="170"/>
        <end position="192"/>
    </location>
</feature>
<keyword evidence="7 8" id="KW-0472">Membrane</keyword>
<dbReference type="InterPro" id="IPR051629">
    <property type="entry name" value="Sulfite_efflux_TDT"/>
</dbReference>
<feature type="transmembrane region" description="Helical" evidence="8">
    <location>
        <begin position="204"/>
        <end position="227"/>
    </location>
</feature>
<comment type="subcellular location">
    <subcellularLocation>
        <location evidence="1">Cell membrane</location>
        <topology evidence="1">Multi-pass membrane protein</topology>
    </subcellularLocation>
</comment>
<dbReference type="Proteomes" id="UP000663801">
    <property type="component" value="Unassembled WGS sequence"/>
</dbReference>
<feature type="transmembrane region" description="Helical" evidence="8">
    <location>
        <begin position="136"/>
        <end position="158"/>
    </location>
</feature>
<evidence type="ECO:0000256" key="6">
    <source>
        <dbReference type="ARBA" id="ARBA00022989"/>
    </source>
</evidence>
<dbReference type="Gene3D" id="1.50.10.150">
    <property type="entry name" value="Voltage-dependent anion channel"/>
    <property type="match status" value="1"/>
</dbReference>
<dbReference type="GO" id="GO:0005886">
    <property type="term" value="C:plasma membrane"/>
    <property type="evidence" value="ECO:0007669"/>
    <property type="project" value="UniProtKB-SubCell"/>
</dbReference>
<dbReference type="PANTHER" id="PTHR31686">
    <property type="match status" value="1"/>
</dbReference>
<keyword evidence="6 8" id="KW-1133">Transmembrane helix</keyword>
<reference evidence="9" key="1">
    <citation type="submission" date="2021-01" db="EMBL/GenBank/DDBJ databases">
        <title>KCTC 19127 draft genome.</title>
        <authorList>
            <person name="An D."/>
        </authorList>
    </citation>
    <scope>NUCLEOTIDE SEQUENCE</scope>
    <source>
        <strain evidence="9">KCTC 19127</strain>
    </source>
</reference>
<name>A0A939C540_9ACTN</name>
<dbReference type="GO" id="GO:0055085">
    <property type="term" value="P:transmembrane transport"/>
    <property type="evidence" value="ECO:0007669"/>
    <property type="project" value="InterPro"/>
</dbReference>
<feature type="transmembrane region" description="Helical" evidence="8">
    <location>
        <begin position="248"/>
        <end position="269"/>
    </location>
</feature>
<evidence type="ECO:0000256" key="8">
    <source>
        <dbReference type="SAM" id="Phobius"/>
    </source>
</evidence>
<keyword evidence="10" id="KW-1185">Reference proteome</keyword>
<dbReference type="RefSeq" id="WP_205256526.1">
    <property type="nucleotide sequence ID" value="NZ_BAAAPV010000001.1"/>
</dbReference>
<organism evidence="9 10">
    <name type="scientific">Nakamurella flavida</name>
    <dbReference type="NCBI Taxonomy" id="363630"/>
    <lineage>
        <taxon>Bacteria</taxon>
        <taxon>Bacillati</taxon>
        <taxon>Actinomycetota</taxon>
        <taxon>Actinomycetes</taxon>
        <taxon>Nakamurellales</taxon>
        <taxon>Nakamurellaceae</taxon>
        <taxon>Nakamurella</taxon>
    </lineage>
</organism>
<feature type="transmembrane region" description="Helical" evidence="8">
    <location>
        <begin position="275"/>
        <end position="303"/>
    </location>
</feature>
<accession>A0A939C540</accession>
<sequence>MTSTAVRVPAVPLSTVRPVARVGRPTAAHITPNVFAMVMGTGIVGTAAAGLPLQVPGLRTVATVIWLLAAALLVVLLAAFVTHWVRYAENARAYLADRVAVQFTGALPMALLTVGSGTLILGAPVLGTGLAVGVDAVLWVTGTLLGLATSVLVPFAMITRRLRGEGEVTALPAWLMPVVPPMVSATGGALLLPHVPAGELRLTLLLACYGLVGLSLLVGMMTLTLVWSRLLHGGVLPTQAAPTVWISLGMIGQSVTAVNLLGAGAAGVVPAATAAGLHVFGVVFGLLMGGFGALVFVLAVLLTGHAARTGLSFSLTWWSFTFPIGTCVTGATALGAATGSVVIRGLAVVLFVVLAGVWATVATGTVRGVLAGRLFRG</sequence>
<keyword evidence="3" id="KW-0813">Transport</keyword>
<evidence type="ECO:0000256" key="5">
    <source>
        <dbReference type="ARBA" id="ARBA00022692"/>
    </source>
</evidence>
<evidence type="ECO:0000256" key="7">
    <source>
        <dbReference type="ARBA" id="ARBA00023136"/>
    </source>
</evidence>
<feature type="transmembrane region" description="Helical" evidence="8">
    <location>
        <begin position="106"/>
        <end position="130"/>
    </location>
</feature>
<keyword evidence="4" id="KW-1003">Cell membrane</keyword>